<dbReference type="PANTHER" id="PTHR39639:SF1">
    <property type="entry name" value="DUF262 DOMAIN-CONTAINING PROTEIN"/>
    <property type="match status" value="1"/>
</dbReference>
<protein>
    <recommendedName>
        <fullName evidence="2">GmrSD restriction endonucleases N-terminal domain-containing protein</fullName>
    </recommendedName>
</protein>
<gene>
    <name evidence="3" type="ORF">PA905_37710</name>
</gene>
<evidence type="ECO:0000256" key="1">
    <source>
        <dbReference type="SAM" id="Coils"/>
    </source>
</evidence>
<keyword evidence="1" id="KW-0175">Coiled coil</keyword>
<comment type="caution">
    <text evidence="3">The sequence shown here is derived from an EMBL/GenBank/DDBJ whole genome shotgun (WGS) entry which is preliminary data.</text>
</comment>
<evidence type="ECO:0000313" key="3">
    <source>
        <dbReference type="EMBL" id="GDZ95472.1"/>
    </source>
</evidence>
<evidence type="ECO:0000259" key="2">
    <source>
        <dbReference type="Pfam" id="PF03235"/>
    </source>
</evidence>
<organism evidence="3 4">
    <name type="scientific">Planktothrix agardhii CCAP 1459/11A</name>
    <dbReference type="NCBI Taxonomy" id="282420"/>
    <lineage>
        <taxon>Bacteria</taxon>
        <taxon>Bacillati</taxon>
        <taxon>Cyanobacteriota</taxon>
        <taxon>Cyanophyceae</taxon>
        <taxon>Oscillatoriophycideae</taxon>
        <taxon>Oscillatoriales</taxon>
        <taxon>Microcoleaceae</taxon>
        <taxon>Planktothrix</taxon>
    </lineage>
</organism>
<proteinExistence type="predicted"/>
<dbReference type="Proteomes" id="UP000299794">
    <property type="component" value="Unassembled WGS sequence"/>
</dbReference>
<dbReference type="AlphaFoldDB" id="A0A4P5ZQ34"/>
<dbReference type="InterPro" id="IPR004919">
    <property type="entry name" value="GmrSD_N"/>
</dbReference>
<name>A0A4P5ZQ34_PLAAG</name>
<reference evidence="4" key="1">
    <citation type="submission" date="2019-02" db="EMBL/GenBank/DDBJ databases">
        <title>Draft genome sequence of Planktothrix agardhii NIES-905.</title>
        <authorList>
            <person name="Yamaguchi H."/>
            <person name="Suzuki S."/>
            <person name="Kawachi M."/>
        </authorList>
    </citation>
    <scope>NUCLEOTIDE SEQUENCE [LARGE SCALE GENOMIC DNA]</scope>
    <source>
        <strain evidence="4">CCAP 1459/11A</strain>
    </source>
</reference>
<dbReference type="EMBL" id="BJCD01000058">
    <property type="protein sequence ID" value="GDZ95472.1"/>
    <property type="molecule type" value="Genomic_DNA"/>
</dbReference>
<evidence type="ECO:0000313" key="4">
    <source>
        <dbReference type="Proteomes" id="UP000299794"/>
    </source>
</evidence>
<accession>A0A4P5ZQ34</accession>
<dbReference type="Pfam" id="PF03235">
    <property type="entry name" value="GmrSD_N"/>
    <property type="match status" value="1"/>
</dbReference>
<feature type="domain" description="GmrSD restriction endonucleases N-terminal" evidence="2">
    <location>
        <begin position="35"/>
        <end position="174"/>
    </location>
</feature>
<sequence length="360" mass="42276">MLFNSDDELTISEFFDPDSISVSTRPMTVQQLLTRLENNQLNLAPEFQRNQGIWTQVAKSRLIESVLIRFPIPAFYIDATNEEEWFVIDGIQRLTTFKEFLIEETLELKKLEFLDQLNGAKSSDIPNYLRRRIRETELTIFLILRGTSKDVIFSLYKRINRGGSPLSSQEMRYAKSKDKARDLLTDLAKSQSFKNATDKGLKDRRMLAQECILRFLALTDNHAFEYNFKDYDVFLNDKMAQINQMSEQEIELLRQRFERAMDAAFQIFGKDAFRKPKSPERKRRYPINKALFEAWSVNLDRLDDHAIQILAHCKNNLYHNLLNRKQNGEFDAIIYRSTGNKESVKKRLAHIETIIKEVLK</sequence>
<dbReference type="RefSeq" id="WP_043936740.1">
    <property type="nucleotide sequence ID" value="NZ_BJCD01000058.1"/>
</dbReference>
<dbReference type="PANTHER" id="PTHR39639">
    <property type="entry name" value="CHROMOSOME 16, WHOLE GENOME SHOTGUN SEQUENCE"/>
    <property type="match status" value="1"/>
</dbReference>
<feature type="coiled-coil region" evidence="1">
    <location>
        <begin position="236"/>
        <end position="263"/>
    </location>
</feature>